<dbReference type="AlphaFoldDB" id="A0A6A3MUU2"/>
<gene>
    <name evidence="2" type="ORF">PR002_g8932</name>
</gene>
<accession>A0A6A3MUU2</accession>
<feature type="chain" id="PRO_5025351700" description="RxLR effector protein" evidence="1">
    <location>
        <begin position="20"/>
        <end position="177"/>
    </location>
</feature>
<evidence type="ECO:0008006" key="4">
    <source>
        <dbReference type="Google" id="ProtNLM"/>
    </source>
</evidence>
<protein>
    <recommendedName>
        <fullName evidence="4">RxLR effector protein</fullName>
    </recommendedName>
</protein>
<comment type="caution">
    <text evidence="2">The sequence shown here is derived from an EMBL/GenBank/DDBJ whole genome shotgun (WGS) entry which is preliminary data.</text>
</comment>
<dbReference type="Proteomes" id="UP000435112">
    <property type="component" value="Unassembled WGS sequence"/>
</dbReference>
<dbReference type="EMBL" id="QXFU01000463">
    <property type="protein sequence ID" value="KAE9032933.1"/>
    <property type="molecule type" value="Genomic_DNA"/>
</dbReference>
<evidence type="ECO:0000313" key="3">
    <source>
        <dbReference type="Proteomes" id="UP000435112"/>
    </source>
</evidence>
<keyword evidence="1" id="KW-0732">Signal</keyword>
<evidence type="ECO:0000313" key="2">
    <source>
        <dbReference type="EMBL" id="KAE9032933.1"/>
    </source>
</evidence>
<reference evidence="2 3" key="1">
    <citation type="submission" date="2018-09" db="EMBL/GenBank/DDBJ databases">
        <title>Genomic investigation of the strawberry pathogen Phytophthora fragariae indicates pathogenicity is determined by transcriptional variation in three key races.</title>
        <authorList>
            <person name="Adams T.M."/>
            <person name="Armitage A.D."/>
            <person name="Sobczyk M.K."/>
            <person name="Bates H.J."/>
            <person name="Dunwell J.M."/>
            <person name="Nellist C.F."/>
            <person name="Harrison R.J."/>
        </authorList>
    </citation>
    <scope>NUCLEOTIDE SEQUENCE [LARGE SCALE GENOMIC DNA]</scope>
    <source>
        <strain evidence="2 3">SCRP324</strain>
    </source>
</reference>
<sequence length="177" mass="18439">MSIALPTLTSPAFISASIAVCMLSGVAPSASVAESGSAPLVSSSGSASVVTDTSINPASRLCLTAFLRDPLAVGGRVDPLFVDEPHSPLCFPFVVQLRRCCAIPALAVVWVGSYYLHGAIPSLHYAKPSASQLRRPGAPATSLSTAPFSTAFAPFWSADQLYVAPLFASTRIRTSER</sequence>
<evidence type="ECO:0000256" key="1">
    <source>
        <dbReference type="SAM" id="SignalP"/>
    </source>
</evidence>
<proteinExistence type="predicted"/>
<organism evidence="2 3">
    <name type="scientific">Phytophthora rubi</name>
    <dbReference type="NCBI Taxonomy" id="129364"/>
    <lineage>
        <taxon>Eukaryota</taxon>
        <taxon>Sar</taxon>
        <taxon>Stramenopiles</taxon>
        <taxon>Oomycota</taxon>
        <taxon>Peronosporomycetes</taxon>
        <taxon>Peronosporales</taxon>
        <taxon>Peronosporaceae</taxon>
        <taxon>Phytophthora</taxon>
    </lineage>
</organism>
<name>A0A6A3MUU2_9STRA</name>
<feature type="signal peptide" evidence="1">
    <location>
        <begin position="1"/>
        <end position="19"/>
    </location>
</feature>